<dbReference type="InterPro" id="IPR004046">
    <property type="entry name" value="GST_C"/>
</dbReference>
<dbReference type="SFLD" id="SFLDS00019">
    <property type="entry name" value="Glutathione_Transferase_(cytos"/>
    <property type="match status" value="1"/>
</dbReference>
<evidence type="ECO:0000313" key="4">
    <source>
        <dbReference type="EMBL" id="SMP37226.1"/>
    </source>
</evidence>
<evidence type="ECO:0000256" key="1">
    <source>
        <dbReference type="RuleBase" id="RU003494"/>
    </source>
</evidence>
<dbReference type="PANTHER" id="PTHR44051:SF19">
    <property type="entry name" value="DISULFIDE-BOND OXIDOREDUCTASE YFCG"/>
    <property type="match status" value="1"/>
</dbReference>
<dbReference type="SFLD" id="SFLDG01151">
    <property type="entry name" value="Main.2:_Nu-like"/>
    <property type="match status" value="1"/>
</dbReference>
<feature type="domain" description="GST N-terminal" evidence="2">
    <location>
        <begin position="1"/>
        <end position="81"/>
    </location>
</feature>
<dbReference type="InterPro" id="IPR040079">
    <property type="entry name" value="Glutathione_S-Trfase"/>
</dbReference>
<dbReference type="Gene3D" id="3.40.30.10">
    <property type="entry name" value="Glutaredoxin"/>
    <property type="match status" value="1"/>
</dbReference>
<dbReference type="InterPro" id="IPR010987">
    <property type="entry name" value="Glutathione-S-Trfase_C-like"/>
</dbReference>
<dbReference type="SUPFAM" id="SSF52833">
    <property type="entry name" value="Thioredoxin-like"/>
    <property type="match status" value="1"/>
</dbReference>
<dbReference type="RefSeq" id="WP_155189454.1">
    <property type="nucleotide sequence ID" value="NZ_BAAAEA010000007.1"/>
</dbReference>
<dbReference type="CDD" id="cd03048">
    <property type="entry name" value="GST_N_Ure2p_like"/>
    <property type="match status" value="1"/>
</dbReference>
<dbReference type="EMBL" id="FXTT01000010">
    <property type="protein sequence ID" value="SMP37226.1"/>
    <property type="molecule type" value="Genomic_DNA"/>
</dbReference>
<dbReference type="SFLD" id="SFLDG00358">
    <property type="entry name" value="Main_(cytGST)"/>
    <property type="match status" value="1"/>
</dbReference>
<keyword evidence="5" id="KW-1185">Reference proteome</keyword>
<sequence>MIKFYLHIGAPNPAKVALALEELGLEYEIAPVDIFKGEQHTEAFRALNPNGKTPVIEDDGVRVFDSNAILLYLAEKHDRFLGKAEDRAELLSWLMFIATGLGPYSGQWIHFQTAGAAEGGDYAKRRYKFEARRHYEVMDDHLSGKTWFLGDDYSIVDMAAWGWVERHDGVLGADELDTFPHVKAWHDRISSRPAAERARNVGAGLRRKPEFDDEAVRALFPSNFS</sequence>
<dbReference type="SUPFAM" id="SSF47616">
    <property type="entry name" value="GST C-terminal domain-like"/>
    <property type="match status" value="1"/>
</dbReference>
<evidence type="ECO:0000259" key="3">
    <source>
        <dbReference type="PROSITE" id="PS50405"/>
    </source>
</evidence>
<name>A0ABY1PQK1_9HYPH</name>
<organism evidence="4 5">
    <name type="scientific">Roseibium denhamense</name>
    <dbReference type="NCBI Taxonomy" id="76305"/>
    <lineage>
        <taxon>Bacteria</taxon>
        <taxon>Pseudomonadati</taxon>
        <taxon>Pseudomonadota</taxon>
        <taxon>Alphaproteobacteria</taxon>
        <taxon>Hyphomicrobiales</taxon>
        <taxon>Stappiaceae</taxon>
        <taxon>Roseibium</taxon>
    </lineage>
</organism>
<protein>
    <submittedName>
        <fullName evidence="4">GST-like protein</fullName>
    </submittedName>
</protein>
<gene>
    <name evidence="4" type="ORF">SAMN06265374_0024</name>
</gene>
<dbReference type="PROSITE" id="PS50404">
    <property type="entry name" value="GST_NTER"/>
    <property type="match status" value="1"/>
</dbReference>
<dbReference type="InterPro" id="IPR036249">
    <property type="entry name" value="Thioredoxin-like_sf"/>
</dbReference>
<dbReference type="InterPro" id="IPR036282">
    <property type="entry name" value="Glutathione-S-Trfase_C_sf"/>
</dbReference>
<reference evidence="4 5" key="1">
    <citation type="submission" date="2017-05" db="EMBL/GenBank/DDBJ databases">
        <authorList>
            <person name="Varghese N."/>
            <person name="Submissions S."/>
        </authorList>
    </citation>
    <scope>NUCLEOTIDE SEQUENCE [LARGE SCALE GENOMIC DNA]</scope>
    <source>
        <strain evidence="4 5">DSM 15949</strain>
    </source>
</reference>
<dbReference type="PROSITE" id="PS50405">
    <property type="entry name" value="GST_CTER"/>
    <property type="match status" value="1"/>
</dbReference>
<dbReference type="Gene3D" id="1.20.1050.10">
    <property type="match status" value="1"/>
</dbReference>
<evidence type="ECO:0000313" key="5">
    <source>
        <dbReference type="Proteomes" id="UP001157914"/>
    </source>
</evidence>
<dbReference type="Proteomes" id="UP001157914">
    <property type="component" value="Unassembled WGS sequence"/>
</dbReference>
<dbReference type="PANTHER" id="PTHR44051">
    <property type="entry name" value="GLUTATHIONE S-TRANSFERASE-RELATED"/>
    <property type="match status" value="1"/>
</dbReference>
<dbReference type="InterPro" id="IPR004045">
    <property type="entry name" value="Glutathione_S-Trfase_N"/>
</dbReference>
<feature type="domain" description="GST C-terminal" evidence="3">
    <location>
        <begin position="83"/>
        <end position="211"/>
    </location>
</feature>
<dbReference type="Pfam" id="PF00043">
    <property type="entry name" value="GST_C"/>
    <property type="match status" value="1"/>
</dbReference>
<accession>A0ABY1PQK1</accession>
<dbReference type="Pfam" id="PF02798">
    <property type="entry name" value="GST_N"/>
    <property type="match status" value="1"/>
</dbReference>
<evidence type="ECO:0000259" key="2">
    <source>
        <dbReference type="PROSITE" id="PS50404"/>
    </source>
</evidence>
<proteinExistence type="inferred from homology"/>
<comment type="similarity">
    <text evidence="1">Belongs to the GST superfamily.</text>
</comment>
<comment type="caution">
    <text evidence="4">The sequence shown here is derived from an EMBL/GenBank/DDBJ whole genome shotgun (WGS) entry which is preliminary data.</text>
</comment>